<protein>
    <submittedName>
        <fullName evidence="1">Uncharacterized protein</fullName>
    </submittedName>
</protein>
<sequence length="74" mass="8556">MFHQLKLIVKKLGFSRIIGKSGFFIHVNNLNKHLRNINEQSMSALYLFSRLIGVNKHKTNKKQKGLLTSFSLQT</sequence>
<comment type="caution">
    <text evidence="1">The sequence shown here is derived from an EMBL/GenBank/DDBJ whole genome shotgun (WGS) entry which is preliminary data.</text>
</comment>
<evidence type="ECO:0000313" key="2">
    <source>
        <dbReference type="Proteomes" id="UP000032512"/>
    </source>
</evidence>
<keyword evidence="2" id="KW-1185">Reference proteome</keyword>
<dbReference type="EMBL" id="JXIQ01000026">
    <property type="protein sequence ID" value="KIY23080.1"/>
    <property type="molecule type" value="Genomic_DNA"/>
</dbReference>
<reference evidence="1 2" key="1">
    <citation type="submission" date="2015-01" db="EMBL/GenBank/DDBJ databases">
        <title>Draft genome sequences of the supercritical CO2 tolerant bacteria Bacillus subterraneus MITOT1 and Bacillus cereus MIT0214.</title>
        <authorList>
            <person name="Peet K.C."/>
            <person name="Thompson J.R."/>
        </authorList>
    </citation>
    <scope>NUCLEOTIDE SEQUENCE [LARGE SCALE GENOMIC DNA]</scope>
    <source>
        <strain evidence="1 2">MITOT1</strain>
    </source>
</reference>
<name>A0A0D6ZCR4_9BACI</name>
<dbReference type="Proteomes" id="UP000032512">
    <property type="component" value="Unassembled WGS sequence"/>
</dbReference>
<organism evidence="1 2">
    <name type="scientific">Mesobacillus subterraneus</name>
    <dbReference type="NCBI Taxonomy" id="285983"/>
    <lineage>
        <taxon>Bacteria</taxon>
        <taxon>Bacillati</taxon>
        <taxon>Bacillota</taxon>
        <taxon>Bacilli</taxon>
        <taxon>Bacillales</taxon>
        <taxon>Bacillaceae</taxon>
        <taxon>Mesobacillus</taxon>
    </lineage>
</organism>
<dbReference type="AlphaFoldDB" id="A0A0D6ZCR4"/>
<accession>A0A0D6ZCR4</accession>
<evidence type="ECO:0000313" key="1">
    <source>
        <dbReference type="EMBL" id="KIY23080.1"/>
    </source>
</evidence>
<proteinExistence type="predicted"/>
<gene>
    <name evidence="1" type="ORF">UB32_04800</name>
</gene>
<dbReference type="PATRIC" id="fig|285983.3.peg.3466"/>